<name>A1WQ05_VEREI</name>
<dbReference type="InterPro" id="IPR036390">
    <property type="entry name" value="WH_DNA-bd_sf"/>
</dbReference>
<dbReference type="InterPro" id="IPR036388">
    <property type="entry name" value="WH-like_DNA-bd_sf"/>
</dbReference>
<dbReference type="GeneID" id="76462355"/>
<reference evidence="8" key="1">
    <citation type="submission" date="2006-12" db="EMBL/GenBank/DDBJ databases">
        <title>Complete sequence of chromosome 1 of Verminephrobacter eiseniae EF01-2.</title>
        <authorList>
            <person name="Copeland A."/>
            <person name="Lucas S."/>
            <person name="Lapidus A."/>
            <person name="Barry K."/>
            <person name="Detter J.C."/>
            <person name="Glavina del Rio T."/>
            <person name="Dalin E."/>
            <person name="Tice H."/>
            <person name="Pitluck S."/>
            <person name="Chertkov O."/>
            <person name="Brettin T."/>
            <person name="Bruce D."/>
            <person name="Han C."/>
            <person name="Tapia R."/>
            <person name="Gilna P."/>
            <person name="Schmutz J."/>
            <person name="Larimer F."/>
            <person name="Land M."/>
            <person name="Hauser L."/>
            <person name="Kyrpides N."/>
            <person name="Kim E."/>
            <person name="Stahl D."/>
            <person name="Richardson P."/>
        </authorList>
    </citation>
    <scope>NUCLEOTIDE SEQUENCE [LARGE SCALE GENOMIC DNA]</scope>
    <source>
        <strain evidence="8">EF01-2</strain>
    </source>
</reference>
<keyword evidence="3" id="KW-0804">Transcription</keyword>
<dbReference type="STRING" id="391735.Veis_4007"/>
<evidence type="ECO:0000259" key="5">
    <source>
        <dbReference type="PROSITE" id="PS51077"/>
    </source>
</evidence>
<protein>
    <submittedName>
        <fullName evidence="7">Transcriptional regulator, IclR family</fullName>
    </submittedName>
</protein>
<keyword evidence="1" id="KW-0805">Transcription regulation</keyword>
<gene>
    <name evidence="7" type="ordered locus">Veis_4007</name>
</gene>
<dbReference type="InterPro" id="IPR014757">
    <property type="entry name" value="Tscrpt_reg_IclR_C"/>
</dbReference>
<dbReference type="PROSITE" id="PS51078">
    <property type="entry name" value="ICLR_ED"/>
    <property type="match status" value="1"/>
</dbReference>
<dbReference type="AlphaFoldDB" id="A1WQ05"/>
<evidence type="ECO:0000313" key="7">
    <source>
        <dbReference type="EMBL" id="ABM59712.1"/>
    </source>
</evidence>
<dbReference type="SMART" id="SM00346">
    <property type="entry name" value="HTH_ICLR"/>
    <property type="match status" value="1"/>
</dbReference>
<dbReference type="eggNOG" id="COG1414">
    <property type="taxonomic scope" value="Bacteria"/>
</dbReference>
<dbReference type="InterPro" id="IPR050707">
    <property type="entry name" value="HTH_MetabolicPath_Reg"/>
</dbReference>
<dbReference type="GO" id="GO:0045892">
    <property type="term" value="P:negative regulation of DNA-templated transcription"/>
    <property type="evidence" value="ECO:0007669"/>
    <property type="project" value="TreeGrafter"/>
</dbReference>
<keyword evidence="2" id="KW-0238">DNA-binding</keyword>
<dbReference type="Gene3D" id="1.10.10.10">
    <property type="entry name" value="Winged helix-like DNA-binding domain superfamily/Winged helix DNA-binding domain"/>
    <property type="match status" value="1"/>
</dbReference>
<accession>A1WQ05</accession>
<evidence type="ECO:0000256" key="4">
    <source>
        <dbReference type="SAM" id="MobiDB-lite"/>
    </source>
</evidence>
<proteinExistence type="predicted"/>
<dbReference type="RefSeq" id="WP_011811699.1">
    <property type="nucleotide sequence ID" value="NC_008786.1"/>
</dbReference>
<dbReference type="InterPro" id="IPR029016">
    <property type="entry name" value="GAF-like_dom_sf"/>
</dbReference>
<dbReference type="GO" id="GO:0003677">
    <property type="term" value="F:DNA binding"/>
    <property type="evidence" value="ECO:0007669"/>
    <property type="project" value="UniProtKB-KW"/>
</dbReference>
<dbReference type="EMBL" id="CP000542">
    <property type="protein sequence ID" value="ABM59712.1"/>
    <property type="molecule type" value="Genomic_DNA"/>
</dbReference>
<feature type="region of interest" description="Disordered" evidence="4">
    <location>
        <begin position="261"/>
        <end position="284"/>
    </location>
</feature>
<dbReference type="Pfam" id="PF01614">
    <property type="entry name" value="IclR_C"/>
    <property type="match status" value="1"/>
</dbReference>
<evidence type="ECO:0000256" key="3">
    <source>
        <dbReference type="ARBA" id="ARBA00023163"/>
    </source>
</evidence>
<dbReference type="PANTHER" id="PTHR30136">
    <property type="entry name" value="HELIX-TURN-HELIX TRANSCRIPTIONAL REGULATOR, ICLR FAMILY"/>
    <property type="match status" value="1"/>
</dbReference>
<dbReference type="SUPFAM" id="SSF55781">
    <property type="entry name" value="GAF domain-like"/>
    <property type="match status" value="1"/>
</dbReference>
<evidence type="ECO:0000259" key="6">
    <source>
        <dbReference type="PROSITE" id="PS51078"/>
    </source>
</evidence>
<dbReference type="KEGG" id="vei:Veis_4007"/>
<keyword evidence="8" id="KW-1185">Reference proteome</keyword>
<dbReference type="HOGENOM" id="CLU_062618_4_0_4"/>
<dbReference type="SUPFAM" id="SSF46785">
    <property type="entry name" value="Winged helix' DNA-binding domain"/>
    <property type="match status" value="1"/>
</dbReference>
<evidence type="ECO:0000313" key="8">
    <source>
        <dbReference type="Proteomes" id="UP000000374"/>
    </source>
</evidence>
<dbReference type="PROSITE" id="PS51077">
    <property type="entry name" value="HTH_ICLR"/>
    <property type="match status" value="1"/>
</dbReference>
<sequence length="284" mass="30442">MHSSTAEPRSVQKVCRILSELTNPGPHRLSNIVANTRLNKATVLRLLESLIEDGFVLRDAQDKTYSLGNEALAMAAVIAGRSPFPQCAHPSVLRLAEVSGDSACLCILCGGDAVCIDREEGAYPLRANYVHVGRRLPLGVGSAGLVLLAWLPQDAIDRMMERNREALVRFSRLSAERIRKDARAARARGYALTSNVICEGTGGIAVPILDTDGRPVAALGVTAVAKRLVARQDMLARLLHEEAAHIGISLRQRPAMAAARRSNTMGTADDQGASPRKMAAPVQA</sequence>
<evidence type="ECO:0000256" key="1">
    <source>
        <dbReference type="ARBA" id="ARBA00023015"/>
    </source>
</evidence>
<dbReference type="Proteomes" id="UP000000374">
    <property type="component" value="Chromosome"/>
</dbReference>
<evidence type="ECO:0000256" key="2">
    <source>
        <dbReference type="ARBA" id="ARBA00023125"/>
    </source>
</evidence>
<dbReference type="GO" id="GO:0003700">
    <property type="term" value="F:DNA-binding transcription factor activity"/>
    <property type="evidence" value="ECO:0007669"/>
    <property type="project" value="TreeGrafter"/>
</dbReference>
<dbReference type="Gene3D" id="3.30.450.40">
    <property type="match status" value="1"/>
</dbReference>
<dbReference type="InterPro" id="IPR005471">
    <property type="entry name" value="Tscrpt_reg_IclR_N"/>
</dbReference>
<feature type="domain" description="HTH iclR-type" evidence="5">
    <location>
        <begin position="8"/>
        <end position="69"/>
    </location>
</feature>
<dbReference type="Pfam" id="PF09339">
    <property type="entry name" value="HTH_IclR"/>
    <property type="match status" value="1"/>
</dbReference>
<dbReference type="PANTHER" id="PTHR30136:SF39">
    <property type="entry name" value="TRANSCRIPTIONAL REGULATORY PROTEIN"/>
    <property type="match status" value="1"/>
</dbReference>
<feature type="domain" description="IclR-ED" evidence="6">
    <location>
        <begin position="63"/>
        <end position="267"/>
    </location>
</feature>
<dbReference type="OrthoDB" id="9807558at2"/>
<organism evidence="7 8">
    <name type="scientific">Verminephrobacter eiseniae (strain EF01-2)</name>
    <dbReference type="NCBI Taxonomy" id="391735"/>
    <lineage>
        <taxon>Bacteria</taxon>
        <taxon>Pseudomonadati</taxon>
        <taxon>Pseudomonadota</taxon>
        <taxon>Betaproteobacteria</taxon>
        <taxon>Burkholderiales</taxon>
        <taxon>Comamonadaceae</taxon>
        <taxon>Verminephrobacter</taxon>
    </lineage>
</organism>